<evidence type="ECO:0000313" key="2">
    <source>
        <dbReference type="EMBL" id="BAB99155.1"/>
    </source>
</evidence>
<dbReference type="Proteomes" id="UP000000582">
    <property type="component" value="Chromosome"/>
</dbReference>
<dbReference type="AlphaFoldDB" id="Q8NPP9"/>
<dbReference type="STRING" id="196627.cg1984"/>
<dbReference type="RefSeq" id="WP_011014608.1">
    <property type="nucleotide sequence ID" value="NC_003450.3"/>
</dbReference>
<protein>
    <submittedName>
        <fullName evidence="2">Uncharacterized protein</fullName>
    </submittedName>
</protein>
<keyword evidence="3" id="KW-1185">Reference proteome</keyword>
<dbReference type="EMBL" id="BA000036">
    <property type="protein sequence ID" value="BAB99155.1"/>
    <property type="molecule type" value="Genomic_DNA"/>
</dbReference>
<dbReference type="BioCyc" id="CORYNE:G18NG-11354-MONOMER"/>
<gene>
    <name evidence="2" type="ordered locus">Cgl1762</name>
</gene>
<sequence>MYDFQTIPQPPRDGYDNPSLDPRNPGYREQEYEDYLNAVLMTGNSTRYPAAA</sequence>
<name>Q8NPP9_CORGL</name>
<feature type="region of interest" description="Disordered" evidence="1">
    <location>
        <begin position="1"/>
        <end position="27"/>
    </location>
</feature>
<proteinExistence type="predicted"/>
<dbReference type="GeneID" id="44156733"/>
<dbReference type="KEGG" id="cgb:cg1984"/>
<dbReference type="HOGENOM" id="CLU_3078852_0_0_11"/>
<accession>Q6M4L5</accession>
<reference evidence="3" key="1">
    <citation type="journal article" date="2003" name="Appl. Microbiol. Biotechnol.">
        <title>The Corynebacterium glutamicum genome: features and impacts on biotechnological processes.</title>
        <authorList>
            <person name="Ikeda M."/>
            <person name="Nakagawa S."/>
        </authorList>
    </citation>
    <scope>NUCLEOTIDE SEQUENCE [LARGE SCALE GENOMIC DNA]</scope>
    <source>
        <strain evidence="3">ATCC 13032 / DSM 20300 / BCRC 11384 / JCM 1318 / LMG 3730 / NCIMB 10025</strain>
    </source>
</reference>
<evidence type="ECO:0000313" key="3">
    <source>
        <dbReference type="Proteomes" id="UP000000582"/>
    </source>
</evidence>
<evidence type="ECO:0000256" key="1">
    <source>
        <dbReference type="SAM" id="MobiDB-lite"/>
    </source>
</evidence>
<accession>Q8NPP9</accession>
<dbReference type="KEGG" id="cgl:Cgl1762"/>
<dbReference type="PATRIC" id="fig|196627.13.peg.1714"/>
<organism evidence="2 3">
    <name type="scientific">Corynebacterium glutamicum (strain ATCC 13032 / DSM 20300 / JCM 1318 / BCRC 11384 / CCUG 27702 / LMG 3730 / NBRC 12168 / NCIMB 10025 / NRRL B-2784 / 534)</name>
    <dbReference type="NCBI Taxonomy" id="196627"/>
    <lineage>
        <taxon>Bacteria</taxon>
        <taxon>Bacillati</taxon>
        <taxon>Actinomycetota</taxon>
        <taxon>Actinomycetes</taxon>
        <taxon>Mycobacteriales</taxon>
        <taxon>Corynebacteriaceae</taxon>
        <taxon>Corynebacterium</taxon>
    </lineage>
</organism>